<accession>A0A0P8A4I9</accession>
<protein>
    <submittedName>
        <fullName evidence="2">Transcriptional regulator, ArsR family</fullName>
    </submittedName>
</protein>
<gene>
    <name evidence="2" type="ORF">MPEBLZ_04031</name>
</gene>
<dbReference type="InterPro" id="IPR013561">
    <property type="entry name" value="FilR1_middle_dom"/>
</dbReference>
<reference evidence="2 3" key="1">
    <citation type="submission" date="2015-09" db="EMBL/GenBank/DDBJ databases">
        <title>A metagenomics-based metabolic model of nitrate-dependent anaerobic oxidation of methane by Methanoperedens-like archaea.</title>
        <authorList>
            <person name="Arshad A."/>
            <person name="Speth D.R."/>
            <person name="De Graaf R.M."/>
            <person name="Op Den Camp H.J."/>
            <person name="Jetten M.S."/>
            <person name="Welte C.U."/>
        </authorList>
    </citation>
    <scope>NUCLEOTIDE SEQUENCE [LARGE SCALE GENOMIC DNA]</scope>
</reference>
<dbReference type="EMBL" id="LKCM01000364">
    <property type="protein sequence ID" value="KPQ41391.1"/>
    <property type="molecule type" value="Genomic_DNA"/>
</dbReference>
<organism evidence="2 3">
    <name type="scientific">Candidatus Methanoperedens nitratireducens</name>
    <dbReference type="NCBI Taxonomy" id="1392998"/>
    <lineage>
        <taxon>Archaea</taxon>
        <taxon>Methanobacteriati</taxon>
        <taxon>Methanobacteriota</taxon>
        <taxon>Stenosarchaea group</taxon>
        <taxon>Methanomicrobia</taxon>
        <taxon>Methanosarcinales</taxon>
        <taxon>ANME-2 cluster</taxon>
        <taxon>Candidatus Methanoperedentaceae</taxon>
        <taxon>Candidatus Methanoperedens</taxon>
    </lineage>
</organism>
<name>A0A0P8A4I9_9EURY</name>
<dbReference type="Proteomes" id="UP000050360">
    <property type="component" value="Unassembled WGS sequence"/>
</dbReference>
<evidence type="ECO:0000313" key="3">
    <source>
        <dbReference type="Proteomes" id="UP000050360"/>
    </source>
</evidence>
<evidence type="ECO:0000259" key="1">
    <source>
        <dbReference type="Pfam" id="PF08350"/>
    </source>
</evidence>
<dbReference type="Pfam" id="PF08350">
    <property type="entry name" value="FilR1_middle"/>
    <property type="match status" value="1"/>
</dbReference>
<dbReference type="AlphaFoldDB" id="A0A0P8A4I9"/>
<proteinExistence type="predicted"/>
<sequence>MEKAPSTNIFKVYSTFIEMLKSGKEIRGISSVFAPDYPSTFKELILNKKIDTKLVLTEEVMSRIDKETVNEIYNYKDKKLEIYISEPNIKIGFMSTDSALSLGFYDHQGIYDWNQDLISYDKDAIAWGYDLFEYYAKKSKMIHL</sequence>
<feature type="domain" description="Methanogenesis regulatory protein FilR1 middle" evidence="1">
    <location>
        <begin position="9"/>
        <end position="137"/>
    </location>
</feature>
<comment type="caution">
    <text evidence="2">The sequence shown here is derived from an EMBL/GenBank/DDBJ whole genome shotgun (WGS) entry which is preliminary data.</text>
</comment>
<evidence type="ECO:0000313" key="2">
    <source>
        <dbReference type="EMBL" id="KPQ41391.1"/>
    </source>
</evidence>